<feature type="region of interest" description="Disordered" evidence="2">
    <location>
        <begin position="237"/>
        <end position="264"/>
    </location>
</feature>
<feature type="coiled-coil region" evidence="1">
    <location>
        <begin position="383"/>
        <end position="426"/>
    </location>
</feature>
<evidence type="ECO:0000313" key="3">
    <source>
        <dbReference type="EMBL" id="PRW57851.1"/>
    </source>
</evidence>
<dbReference type="PANTHER" id="PTHR23159:SF31">
    <property type="entry name" value="CENTROSOME-ASSOCIATED PROTEIN CEP250 ISOFORM X1"/>
    <property type="match status" value="1"/>
</dbReference>
<feature type="compositionally biased region" description="Gly residues" evidence="2">
    <location>
        <begin position="765"/>
        <end position="787"/>
    </location>
</feature>
<dbReference type="PANTHER" id="PTHR23159">
    <property type="entry name" value="CENTROSOMAL PROTEIN 2"/>
    <property type="match status" value="1"/>
</dbReference>
<feature type="region of interest" description="Disordered" evidence="2">
    <location>
        <begin position="596"/>
        <end position="632"/>
    </location>
</feature>
<reference evidence="3 4" key="1">
    <citation type="journal article" date="2018" name="Plant J.">
        <title>Genome sequences of Chlorella sorokiniana UTEX 1602 and Micractinium conductrix SAG 241.80: implications to maltose excretion by a green alga.</title>
        <authorList>
            <person name="Arriola M.B."/>
            <person name="Velmurugan N."/>
            <person name="Zhang Y."/>
            <person name="Plunkett M.H."/>
            <person name="Hondzo H."/>
            <person name="Barney B.M."/>
        </authorList>
    </citation>
    <scope>NUCLEOTIDE SEQUENCE [LARGE SCALE GENOMIC DNA]</scope>
    <source>
        <strain evidence="4">UTEX 1602</strain>
    </source>
</reference>
<feature type="coiled-coil region" evidence="1">
    <location>
        <begin position="827"/>
        <end position="921"/>
    </location>
</feature>
<dbReference type="Proteomes" id="UP000239899">
    <property type="component" value="Unassembled WGS sequence"/>
</dbReference>
<evidence type="ECO:0000313" key="4">
    <source>
        <dbReference type="Proteomes" id="UP000239899"/>
    </source>
</evidence>
<feature type="coiled-coil region" evidence="1">
    <location>
        <begin position="953"/>
        <end position="980"/>
    </location>
</feature>
<evidence type="ECO:0000256" key="1">
    <source>
        <dbReference type="SAM" id="Coils"/>
    </source>
</evidence>
<dbReference type="EMBL" id="LHPG02000006">
    <property type="protein sequence ID" value="PRW57851.1"/>
    <property type="molecule type" value="Genomic_DNA"/>
</dbReference>
<dbReference type="AlphaFoldDB" id="A0A2P6TUX5"/>
<gene>
    <name evidence="3" type="ORF">C2E21_3714</name>
</gene>
<proteinExistence type="predicted"/>
<feature type="region of interest" description="Disordered" evidence="2">
    <location>
        <begin position="431"/>
        <end position="482"/>
    </location>
</feature>
<protein>
    <submittedName>
        <fullName evidence="3">Centriole proteome</fullName>
    </submittedName>
</protein>
<feature type="region of interest" description="Disordered" evidence="2">
    <location>
        <begin position="741"/>
        <end position="798"/>
    </location>
</feature>
<keyword evidence="1" id="KW-0175">Coiled coil</keyword>
<dbReference type="OrthoDB" id="514704at2759"/>
<accession>A0A2P6TUX5</accession>
<name>A0A2P6TUX5_CHLSO</name>
<keyword evidence="4" id="KW-1185">Reference proteome</keyword>
<evidence type="ECO:0000256" key="2">
    <source>
        <dbReference type="SAM" id="MobiDB-lite"/>
    </source>
</evidence>
<feature type="coiled-coil region" evidence="1">
    <location>
        <begin position="156"/>
        <end position="183"/>
    </location>
</feature>
<dbReference type="STRING" id="3076.A0A2P6TUX5"/>
<feature type="compositionally biased region" description="Gly residues" evidence="2">
    <location>
        <begin position="431"/>
        <end position="445"/>
    </location>
</feature>
<sequence>MRPSAAQQLEEVEAVRQARLEAATCRYQLEQAHGELAELRQQVAALAQVQGGRDVGAGAAAAWEEALQAARLEAADSKYKLQLTELELAKQLDALQELQWQLECVVCQLGLAPPGGSAAPGAGQAVAGSAAAGFDNPSAPAPAIDHMLLLGKVEELRSAQVQLAECQQRLVQAEAALTAAEARGAAGQQAPAGVAVPDAAAHPAGDGSMPLGAGGQELVSCLLGENKQLRARLADAEAGEGCGAAGNSSPRRGKAPAGTSEPADRIARQRLQLQLEQKDAQLGKLRGVVRELEGKLIDAYKRQADLVMRDSSWREQEAQDRRLAALDEERARLAFAAQAAQAEAEAARRETAVQRRLVARLQQAAAEARESVGAAGGGSAQVVDLLQKRVKVLEAQNIKLRLQARASKEEEQLATAEAAAAAAATRRAQRGRGGAAGGAAGGAIEEGGEEEAGGEAAAGENDSPNRAEGGGNGSGGGAGSLLDGNPVLERWAADKRLQKRVEALQAKLRDKTTVLVSAQAGRSRAEEQAQAVRSQLEQCQAALQRVQAQLRAAEQRAAPGTMVPVEQHQQALYQLDELQQRLDGLERQHAALQRQVQGAVASPGSPNAAQGEPSVCGSPEVPGTSRPTTAAGAAVVPRSISAPVAGGGSLRASRAYCPGAYGGAAWGKGDRGMGDQIAQLQGQLLAKDVQLLDAQLQRDQAAAEAERQRRRLQGLLECLSPHPHDAAAADAIAEARQLAGLPDPDEGAAAEGGSGRSGAASGAPAAGGGAGRPAGKGAGAGGSGAGGSRRRGPSGREQELVDTIALLKNALERTKKGLESGVSSSKYRAAVDRAKQLKAKCAEQEAALADATKAREELARVQAQLGALHGTCSALKSQLRAAREQREEAGSAREHLLAAQVSELERTLQERDAQMEALNASLGQVDEEVRVLVAEGLRPADLIQELLLLRPRLRELESRNAELSEQLAALERQCAVELQALTGEHELLRQQCGRWEGEVRRLCSLAGEPLPRGLAALVEPA</sequence>
<feature type="compositionally biased region" description="Gly residues" evidence="2">
    <location>
        <begin position="468"/>
        <end position="479"/>
    </location>
</feature>
<feature type="coiled-coil region" evidence="1">
    <location>
        <begin position="323"/>
        <end position="350"/>
    </location>
</feature>
<organism evidence="3 4">
    <name type="scientific">Chlorella sorokiniana</name>
    <name type="common">Freshwater green alga</name>
    <dbReference type="NCBI Taxonomy" id="3076"/>
    <lineage>
        <taxon>Eukaryota</taxon>
        <taxon>Viridiplantae</taxon>
        <taxon>Chlorophyta</taxon>
        <taxon>core chlorophytes</taxon>
        <taxon>Trebouxiophyceae</taxon>
        <taxon>Chlorellales</taxon>
        <taxon>Chlorellaceae</taxon>
        <taxon>Chlorella clade</taxon>
        <taxon>Chlorella</taxon>
    </lineage>
</organism>
<comment type="caution">
    <text evidence="3">The sequence shown here is derived from an EMBL/GenBank/DDBJ whole genome shotgun (WGS) entry which is preliminary data.</text>
</comment>